<gene>
    <name evidence="1" type="ORF">BT62DRAFT_207956</name>
</gene>
<comment type="caution">
    <text evidence="1">The sequence shown here is derived from an EMBL/GenBank/DDBJ whole genome shotgun (WGS) entry which is preliminary data.</text>
</comment>
<protein>
    <submittedName>
        <fullName evidence="1">Uncharacterized protein</fullName>
    </submittedName>
</protein>
<keyword evidence="2" id="KW-1185">Reference proteome</keyword>
<dbReference type="GeneID" id="66102349"/>
<dbReference type="Proteomes" id="UP000812287">
    <property type="component" value="Unassembled WGS sequence"/>
</dbReference>
<dbReference type="EMBL" id="MU250538">
    <property type="protein sequence ID" value="KAG7445061.1"/>
    <property type="molecule type" value="Genomic_DNA"/>
</dbReference>
<sequence length="200" mass="22509">MFSRAFHPGCPPPILLYKDAECVPMPTVVPLPTRYRPGYRCTILTAWTIFCRYPSCFHITSSTYEKRRPMDNVTTLQGSIARGYYLWLSRCVRLGLIVLCCCLLSTGLMLRSLLVIDYSQHHIICGLEHAVSAASILGPRALTNSTVYYGRMILFPFFPFFPGILDSFDNERKLNVSTMMETSTLELVTSTLPEAMSASS</sequence>
<organism evidence="1 2">
    <name type="scientific">Guyanagaster necrorhizus</name>
    <dbReference type="NCBI Taxonomy" id="856835"/>
    <lineage>
        <taxon>Eukaryota</taxon>
        <taxon>Fungi</taxon>
        <taxon>Dikarya</taxon>
        <taxon>Basidiomycota</taxon>
        <taxon>Agaricomycotina</taxon>
        <taxon>Agaricomycetes</taxon>
        <taxon>Agaricomycetidae</taxon>
        <taxon>Agaricales</taxon>
        <taxon>Marasmiineae</taxon>
        <taxon>Physalacriaceae</taxon>
        <taxon>Guyanagaster</taxon>
    </lineage>
</organism>
<evidence type="ECO:0000313" key="2">
    <source>
        <dbReference type="Proteomes" id="UP000812287"/>
    </source>
</evidence>
<proteinExistence type="predicted"/>
<name>A0A9P7VSA4_9AGAR</name>
<dbReference type="RefSeq" id="XP_043038561.1">
    <property type="nucleotide sequence ID" value="XM_043180053.1"/>
</dbReference>
<accession>A0A9P7VSA4</accession>
<evidence type="ECO:0000313" key="1">
    <source>
        <dbReference type="EMBL" id="KAG7445061.1"/>
    </source>
</evidence>
<dbReference type="AlphaFoldDB" id="A0A9P7VSA4"/>
<reference evidence="1" key="1">
    <citation type="submission" date="2020-11" db="EMBL/GenBank/DDBJ databases">
        <title>Adaptations for nitrogen fixation in a non-lichenized fungal sporocarp promotes dispersal by wood-feeding termites.</title>
        <authorList>
            <consortium name="DOE Joint Genome Institute"/>
            <person name="Koch R.A."/>
            <person name="Yoon G."/>
            <person name="Arayal U."/>
            <person name="Lail K."/>
            <person name="Amirebrahimi M."/>
            <person name="Labutti K."/>
            <person name="Lipzen A."/>
            <person name="Riley R."/>
            <person name="Barry K."/>
            <person name="Henrissat B."/>
            <person name="Grigoriev I.V."/>
            <person name="Herr J.R."/>
            <person name="Aime M.C."/>
        </authorList>
    </citation>
    <scope>NUCLEOTIDE SEQUENCE</scope>
    <source>
        <strain evidence="1">MCA 3950</strain>
    </source>
</reference>